<dbReference type="SUPFAM" id="SSF48403">
    <property type="entry name" value="Ankyrin repeat"/>
    <property type="match status" value="1"/>
</dbReference>
<gene>
    <name evidence="5" type="ORF">RchiOBHm_Chr6g0246231</name>
</gene>
<protein>
    <submittedName>
        <fullName evidence="5">Putative ankyrin repeat-containing domain-containing protein</fullName>
    </submittedName>
</protein>
<keyword evidence="1" id="KW-0677">Repeat</keyword>
<evidence type="ECO:0000313" key="6">
    <source>
        <dbReference type="Proteomes" id="UP000238479"/>
    </source>
</evidence>
<keyword evidence="6" id="KW-1185">Reference proteome</keyword>
<evidence type="ECO:0000256" key="1">
    <source>
        <dbReference type="ARBA" id="ARBA00022737"/>
    </source>
</evidence>
<evidence type="ECO:0000256" key="4">
    <source>
        <dbReference type="SAM" id="MobiDB-lite"/>
    </source>
</evidence>
<dbReference type="Proteomes" id="UP000238479">
    <property type="component" value="Chromosome 6"/>
</dbReference>
<name>A0A2P6PJG8_ROSCH</name>
<organism evidence="5 6">
    <name type="scientific">Rosa chinensis</name>
    <name type="common">China rose</name>
    <dbReference type="NCBI Taxonomy" id="74649"/>
    <lineage>
        <taxon>Eukaryota</taxon>
        <taxon>Viridiplantae</taxon>
        <taxon>Streptophyta</taxon>
        <taxon>Embryophyta</taxon>
        <taxon>Tracheophyta</taxon>
        <taxon>Spermatophyta</taxon>
        <taxon>Magnoliopsida</taxon>
        <taxon>eudicotyledons</taxon>
        <taxon>Gunneridae</taxon>
        <taxon>Pentapetalae</taxon>
        <taxon>rosids</taxon>
        <taxon>fabids</taxon>
        <taxon>Rosales</taxon>
        <taxon>Rosaceae</taxon>
        <taxon>Rosoideae</taxon>
        <taxon>Rosoideae incertae sedis</taxon>
        <taxon>Rosa</taxon>
    </lineage>
</organism>
<dbReference type="Gramene" id="PRQ22071">
    <property type="protein sequence ID" value="PRQ22071"/>
    <property type="gene ID" value="RchiOBHm_Chr6g0246231"/>
</dbReference>
<reference evidence="5 6" key="1">
    <citation type="journal article" date="2018" name="Nat. Genet.">
        <title>The Rosa genome provides new insights in the design of modern roses.</title>
        <authorList>
            <person name="Bendahmane M."/>
        </authorList>
    </citation>
    <scope>NUCLEOTIDE SEQUENCE [LARGE SCALE GENOMIC DNA]</scope>
    <source>
        <strain evidence="6">cv. Old Blush</strain>
    </source>
</reference>
<dbReference type="InterPro" id="IPR002110">
    <property type="entry name" value="Ankyrin_rpt"/>
</dbReference>
<dbReference type="PROSITE" id="PS50088">
    <property type="entry name" value="ANK_REPEAT"/>
    <property type="match status" value="1"/>
</dbReference>
<keyword evidence="2 3" id="KW-0040">ANK repeat</keyword>
<dbReference type="PROSITE" id="PS50297">
    <property type="entry name" value="ANK_REP_REGION"/>
    <property type="match status" value="1"/>
</dbReference>
<dbReference type="Gene3D" id="1.25.40.20">
    <property type="entry name" value="Ankyrin repeat-containing domain"/>
    <property type="match status" value="1"/>
</dbReference>
<feature type="compositionally biased region" description="Basic and acidic residues" evidence="4">
    <location>
        <begin position="1"/>
        <end position="11"/>
    </location>
</feature>
<evidence type="ECO:0000256" key="3">
    <source>
        <dbReference type="PROSITE-ProRule" id="PRU00023"/>
    </source>
</evidence>
<feature type="repeat" description="ANK" evidence="3">
    <location>
        <begin position="102"/>
        <end position="134"/>
    </location>
</feature>
<accession>A0A2P6PJG8</accession>
<evidence type="ECO:0000256" key="2">
    <source>
        <dbReference type="ARBA" id="ARBA00023043"/>
    </source>
</evidence>
<dbReference type="GO" id="GO:0004540">
    <property type="term" value="F:RNA nuclease activity"/>
    <property type="evidence" value="ECO:0007669"/>
    <property type="project" value="TreeGrafter"/>
</dbReference>
<dbReference type="GO" id="GO:0006396">
    <property type="term" value="P:RNA processing"/>
    <property type="evidence" value="ECO:0007669"/>
    <property type="project" value="TreeGrafter"/>
</dbReference>
<proteinExistence type="predicted"/>
<dbReference type="STRING" id="74649.A0A2P6PJG8"/>
<comment type="caution">
    <text evidence="5">The sequence shown here is derived from an EMBL/GenBank/DDBJ whole genome shotgun (WGS) entry which is preliminary data.</text>
</comment>
<dbReference type="AlphaFoldDB" id="A0A2P6PJG8"/>
<dbReference type="EMBL" id="PDCK01000044">
    <property type="protein sequence ID" value="PRQ22071.1"/>
    <property type="molecule type" value="Genomic_DNA"/>
</dbReference>
<sequence length="189" mass="20775">MVPVRRERSDSDPSSACDLRHDASEDPIDSVEAETSLINAVYLDSKAELVAQSKRLGGRALDLATASKLLHLCCNFDSVECASALLSGQLGAIPLVNELDEAGKTPLHTAVESHALRCVEALLKKHARTDLRTKDGEAQLPLELSLTEARLDIYWNPNDFSKEEFVLHITEKDLSIVRLLSDKTKEIAE</sequence>
<evidence type="ECO:0000313" key="5">
    <source>
        <dbReference type="EMBL" id="PRQ22071.1"/>
    </source>
</evidence>
<dbReference type="GO" id="GO:0003723">
    <property type="term" value="F:RNA binding"/>
    <property type="evidence" value="ECO:0007669"/>
    <property type="project" value="TreeGrafter"/>
</dbReference>
<dbReference type="PANTHER" id="PTHR24141:SF1">
    <property type="entry name" value="2-5A-DEPENDENT RIBONUCLEASE"/>
    <property type="match status" value="1"/>
</dbReference>
<dbReference type="Pfam" id="PF12796">
    <property type="entry name" value="Ank_2"/>
    <property type="match status" value="1"/>
</dbReference>
<dbReference type="PANTHER" id="PTHR24141">
    <property type="entry name" value="2-5A-DEPENDENT RIBONUCLEASE"/>
    <property type="match status" value="1"/>
</dbReference>
<dbReference type="InterPro" id="IPR036770">
    <property type="entry name" value="Ankyrin_rpt-contain_sf"/>
</dbReference>
<feature type="region of interest" description="Disordered" evidence="4">
    <location>
        <begin position="1"/>
        <end position="25"/>
    </location>
</feature>